<comment type="similarity">
    <text evidence="4">Belongs to the Nudix hydrolase family.</text>
</comment>
<reference evidence="6 7" key="1">
    <citation type="submission" date="2018-09" db="EMBL/GenBank/DDBJ databases">
        <title>Altererythrobacter spongiae sp. nov., isolated from a marine sponge.</title>
        <authorList>
            <person name="Zhuang L."/>
            <person name="Luo L."/>
        </authorList>
    </citation>
    <scope>NUCLEOTIDE SEQUENCE [LARGE SCALE GENOMIC DNA]</scope>
    <source>
        <strain evidence="6 7">HN-Y73</strain>
    </source>
</reference>
<dbReference type="PROSITE" id="PS00893">
    <property type="entry name" value="NUDIX_BOX"/>
    <property type="match status" value="1"/>
</dbReference>
<keyword evidence="2 4" id="KW-0378">Hydrolase</keyword>
<dbReference type="SUPFAM" id="SSF55811">
    <property type="entry name" value="Nudix"/>
    <property type="match status" value="1"/>
</dbReference>
<feature type="domain" description="Nudix hydrolase" evidence="5">
    <location>
        <begin position="1"/>
        <end position="144"/>
    </location>
</feature>
<comment type="cofactor">
    <cofactor evidence="1">
        <name>Mg(2+)</name>
        <dbReference type="ChEBI" id="CHEBI:18420"/>
    </cofactor>
</comment>
<gene>
    <name evidence="6" type="ORF">D6851_07215</name>
</gene>
<evidence type="ECO:0000256" key="2">
    <source>
        <dbReference type="ARBA" id="ARBA00022801"/>
    </source>
</evidence>
<evidence type="ECO:0000259" key="5">
    <source>
        <dbReference type="PROSITE" id="PS51462"/>
    </source>
</evidence>
<dbReference type="OrthoDB" id="9761969at2"/>
<dbReference type="InterPro" id="IPR015797">
    <property type="entry name" value="NUDIX_hydrolase-like_dom_sf"/>
</dbReference>
<protein>
    <submittedName>
        <fullName evidence="6">NUDIX domain-containing protein</fullName>
    </submittedName>
</protein>
<dbReference type="Gene3D" id="3.90.79.10">
    <property type="entry name" value="Nucleoside Triphosphate Pyrophosphohydrolase"/>
    <property type="match status" value="1"/>
</dbReference>
<dbReference type="GO" id="GO:0016787">
    <property type="term" value="F:hydrolase activity"/>
    <property type="evidence" value="ECO:0007669"/>
    <property type="project" value="UniProtKB-KW"/>
</dbReference>
<evidence type="ECO:0000256" key="1">
    <source>
        <dbReference type="ARBA" id="ARBA00001946"/>
    </source>
</evidence>
<dbReference type="PANTHER" id="PTHR43046:SF12">
    <property type="entry name" value="GDP-MANNOSE MANNOSYL HYDROLASE"/>
    <property type="match status" value="1"/>
</dbReference>
<dbReference type="AlphaFoldDB" id="A0A420EM94"/>
<keyword evidence="3" id="KW-0460">Magnesium</keyword>
<evidence type="ECO:0000313" key="6">
    <source>
        <dbReference type="EMBL" id="RKF21801.1"/>
    </source>
</evidence>
<dbReference type="Proteomes" id="UP000284395">
    <property type="component" value="Unassembled WGS sequence"/>
</dbReference>
<organism evidence="6 7">
    <name type="scientific">Altericroceibacterium spongiae</name>
    <dbReference type="NCBI Taxonomy" id="2320269"/>
    <lineage>
        <taxon>Bacteria</taxon>
        <taxon>Pseudomonadati</taxon>
        <taxon>Pseudomonadota</taxon>
        <taxon>Alphaproteobacteria</taxon>
        <taxon>Sphingomonadales</taxon>
        <taxon>Erythrobacteraceae</taxon>
        <taxon>Altericroceibacterium</taxon>
    </lineage>
</organism>
<dbReference type="PRINTS" id="PR00502">
    <property type="entry name" value="NUDIXFAMILY"/>
</dbReference>
<evidence type="ECO:0000313" key="7">
    <source>
        <dbReference type="Proteomes" id="UP000284395"/>
    </source>
</evidence>
<evidence type="ECO:0000256" key="4">
    <source>
        <dbReference type="RuleBase" id="RU003476"/>
    </source>
</evidence>
<dbReference type="Pfam" id="PF00293">
    <property type="entry name" value="NUDIX"/>
    <property type="match status" value="1"/>
</dbReference>
<evidence type="ECO:0000256" key="3">
    <source>
        <dbReference type="ARBA" id="ARBA00022842"/>
    </source>
</evidence>
<accession>A0A420EM94</accession>
<keyword evidence="7" id="KW-1185">Reference proteome</keyword>
<dbReference type="InterPro" id="IPR000086">
    <property type="entry name" value="NUDIX_hydrolase_dom"/>
</dbReference>
<sequence length="152" mass="17213">MQRPSSRLLVLDKKLRLLLFRFEHKKGPLSGRIFWATPGGGLEDGESYEDAARRELFEEAGLKVEHIGPQIANRAAAFALPSGQMVEADERYFAIAAGQHAVSMQNQTELEREIMTAHRWWSQQDLRNTNEQVWPEDLADILINAGLWTPAS</sequence>
<dbReference type="PANTHER" id="PTHR43046">
    <property type="entry name" value="GDP-MANNOSE MANNOSYL HYDROLASE"/>
    <property type="match status" value="1"/>
</dbReference>
<dbReference type="CDD" id="cd04685">
    <property type="entry name" value="NUDIX_Hydrolase"/>
    <property type="match status" value="1"/>
</dbReference>
<dbReference type="EMBL" id="RAPF01000003">
    <property type="protein sequence ID" value="RKF21801.1"/>
    <property type="molecule type" value="Genomic_DNA"/>
</dbReference>
<name>A0A420EM94_9SPHN</name>
<dbReference type="InterPro" id="IPR020476">
    <property type="entry name" value="Nudix_hydrolase"/>
</dbReference>
<dbReference type="InterPro" id="IPR020084">
    <property type="entry name" value="NUDIX_hydrolase_CS"/>
</dbReference>
<dbReference type="RefSeq" id="WP_120324209.1">
    <property type="nucleotide sequence ID" value="NZ_RAPF01000003.1"/>
</dbReference>
<proteinExistence type="inferred from homology"/>
<comment type="caution">
    <text evidence="6">The sequence shown here is derived from an EMBL/GenBank/DDBJ whole genome shotgun (WGS) entry which is preliminary data.</text>
</comment>
<dbReference type="PROSITE" id="PS51462">
    <property type="entry name" value="NUDIX"/>
    <property type="match status" value="1"/>
</dbReference>